<evidence type="ECO:0000313" key="4">
    <source>
        <dbReference type="Proteomes" id="UP000224607"/>
    </source>
</evidence>
<dbReference type="EMBL" id="NITY01000001">
    <property type="protein sequence ID" value="PHM45671.1"/>
    <property type="molecule type" value="Genomic_DNA"/>
</dbReference>
<reference evidence="1 4" key="3">
    <citation type="journal article" date="2017" name="Nat. Microbiol.">
        <title>Natural product diversity associated with the nematode symbionts Photorhabdus and Xenorhabdus.</title>
        <authorList>
            <person name="Tobias N.J."/>
            <person name="Wolff H."/>
            <person name="Djahanschiri B."/>
            <person name="Grundmann F."/>
            <person name="Kronenwerth M."/>
            <person name="Shi Y.M."/>
            <person name="Simonyi S."/>
            <person name="Grun P."/>
            <person name="Shapiro-Ilan D."/>
            <person name="Pidot S.J."/>
            <person name="Stinear T.P."/>
            <person name="Ebersberger I."/>
            <person name="Bode H.B."/>
        </authorList>
    </citation>
    <scope>NUCLEOTIDE SEQUENCE [LARGE SCALE GENOMIC DNA]</scope>
    <source>
        <strain evidence="1 4">DSM 17908</strain>
    </source>
</reference>
<evidence type="ECO:0000313" key="1">
    <source>
        <dbReference type="EMBL" id="PHM45671.1"/>
    </source>
</evidence>
<name>A0A1I3NI79_9GAMM</name>
<reference evidence="3" key="1">
    <citation type="submission" date="2016-10" db="EMBL/GenBank/DDBJ databases">
        <authorList>
            <person name="Varghese N."/>
            <person name="Submissions S."/>
        </authorList>
    </citation>
    <scope>NUCLEOTIDE SEQUENCE [LARGE SCALE GENOMIC DNA]</scope>
    <source>
        <strain evidence="3">DSM 17908</strain>
    </source>
</reference>
<protein>
    <submittedName>
        <fullName evidence="2">Uncharacterized protein</fullName>
    </submittedName>
</protein>
<organism evidence="2 3">
    <name type="scientific">Xenorhabdus mauleonii</name>
    <dbReference type="NCBI Taxonomy" id="351675"/>
    <lineage>
        <taxon>Bacteria</taxon>
        <taxon>Pseudomonadati</taxon>
        <taxon>Pseudomonadota</taxon>
        <taxon>Gammaproteobacteria</taxon>
        <taxon>Enterobacterales</taxon>
        <taxon>Morganellaceae</taxon>
        <taxon>Xenorhabdus</taxon>
    </lineage>
</organism>
<proteinExistence type="predicted"/>
<gene>
    <name evidence="2" type="ORF">SAMN05421680_105207</name>
    <name evidence="1" type="ORF">Xmau_00052</name>
</gene>
<evidence type="ECO:0000313" key="2">
    <source>
        <dbReference type="EMBL" id="SFJ08887.1"/>
    </source>
</evidence>
<dbReference type="Proteomes" id="UP000198919">
    <property type="component" value="Unassembled WGS sequence"/>
</dbReference>
<reference evidence="2" key="2">
    <citation type="submission" date="2016-10" db="EMBL/GenBank/DDBJ databases">
        <authorList>
            <person name="de Groot N.N."/>
        </authorList>
    </citation>
    <scope>NUCLEOTIDE SEQUENCE [LARGE SCALE GENOMIC DNA]</scope>
    <source>
        <strain evidence="2">DSM 17908</strain>
    </source>
</reference>
<dbReference type="EMBL" id="FORG01000005">
    <property type="protein sequence ID" value="SFJ08887.1"/>
    <property type="molecule type" value="Genomic_DNA"/>
</dbReference>
<keyword evidence="4" id="KW-1185">Reference proteome</keyword>
<dbReference type="AlphaFoldDB" id="A0A1I3NI79"/>
<evidence type="ECO:0000313" key="3">
    <source>
        <dbReference type="Proteomes" id="UP000198919"/>
    </source>
</evidence>
<accession>A0A1I3NI79</accession>
<dbReference type="Proteomes" id="UP000224607">
    <property type="component" value="Unassembled WGS sequence"/>
</dbReference>
<sequence length="42" mass="4762">MPFLISFVDGKLHAEIDWGLKRINNQFPNALLALLFSMSSIL</sequence>